<accession>A0AAW0C7V3</accession>
<keyword evidence="4" id="KW-1185">Reference proteome</keyword>
<sequence>MHRSSATKTQYVGPLKNKLLDGKDLEWFLTNRSWGWVSSQRYPSIHLKSVSELLYKEFISETRKLPLPSAETRIKKASIGDNVKQLLSLRPPLALHLPSKPQARSRSKLKSYDILSVTRDLHSNSRSYRYQHQCPLQSRVTLAFLLNYSNSSRPTPTSFTNKSHIFDSKQEEFRRDVRKESPQDRLSVETEVVRDTNSGGRAAIQNASRSRYPPSFRRIEGLVDKMSGFRAGDGKTMLHMAACDGDVALAYEMIRMGIEIDRKDRNDVTALLLSLAKLVIHRNILSLVTGPNFPSPPPGSSLSEALKPEYLTKRIECDARIATLLIEQHADVNSGAFGVTPMSLAAESGRWSIVEVLLYHGARRPRTDDLHFASTIEKSRYLSILSKTKTSASDPRPPRPCPCWSGKLLSECHAAEKKPYPDNFICRCGRKNRSFGECCGRRGIQVVEEWDAEDKWIAPSTIRMMRLPSAAEVTPEAWTMSKQESIDTLIRCVV</sequence>
<dbReference type="Gene3D" id="1.25.40.20">
    <property type="entry name" value="Ankyrin repeat-containing domain"/>
    <property type="match status" value="1"/>
</dbReference>
<keyword evidence="1" id="KW-0040">ANK repeat</keyword>
<evidence type="ECO:0000313" key="4">
    <source>
        <dbReference type="Proteomes" id="UP001383192"/>
    </source>
</evidence>
<evidence type="ECO:0000256" key="1">
    <source>
        <dbReference type="PROSITE-ProRule" id="PRU00023"/>
    </source>
</evidence>
<dbReference type="SUPFAM" id="SSF48403">
    <property type="entry name" value="Ankyrin repeat"/>
    <property type="match status" value="1"/>
</dbReference>
<protein>
    <submittedName>
        <fullName evidence="3">Uncharacterized protein</fullName>
    </submittedName>
</protein>
<organism evidence="3 4">
    <name type="scientific">Paramarasmius palmivorus</name>
    <dbReference type="NCBI Taxonomy" id="297713"/>
    <lineage>
        <taxon>Eukaryota</taxon>
        <taxon>Fungi</taxon>
        <taxon>Dikarya</taxon>
        <taxon>Basidiomycota</taxon>
        <taxon>Agaricomycotina</taxon>
        <taxon>Agaricomycetes</taxon>
        <taxon>Agaricomycetidae</taxon>
        <taxon>Agaricales</taxon>
        <taxon>Marasmiineae</taxon>
        <taxon>Marasmiaceae</taxon>
        <taxon>Paramarasmius</taxon>
    </lineage>
</organism>
<dbReference type="InterPro" id="IPR002110">
    <property type="entry name" value="Ankyrin_rpt"/>
</dbReference>
<gene>
    <name evidence="3" type="ORF">VNI00_012122</name>
</gene>
<feature type="region of interest" description="Disordered" evidence="2">
    <location>
        <begin position="173"/>
        <end position="194"/>
    </location>
</feature>
<proteinExistence type="predicted"/>
<evidence type="ECO:0000256" key="2">
    <source>
        <dbReference type="SAM" id="MobiDB-lite"/>
    </source>
</evidence>
<dbReference type="EMBL" id="JAYKXP010000055">
    <property type="protein sequence ID" value="KAK7034715.1"/>
    <property type="molecule type" value="Genomic_DNA"/>
</dbReference>
<dbReference type="PROSITE" id="PS50088">
    <property type="entry name" value="ANK_REPEAT"/>
    <property type="match status" value="2"/>
</dbReference>
<evidence type="ECO:0000313" key="3">
    <source>
        <dbReference type="EMBL" id="KAK7034715.1"/>
    </source>
</evidence>
<dbReference type="Proteomes" id="UP001383192">
    <property type="component" value="Unassembled WGS sequence"/>
</dbReference>
<dbReference type="InterPro" id="IPR036770">
    <property type="entry name" value="Ankyrin_rpt-contain_sf"/>
</dbReference>
<feature type="repeat" description="ANK" evidence="1">
    <location>
        <begin position="233"/>
        <end position="265"/>
    </location>
</feature>
<name>A0AAW0C7V3_9AGAR</name>
<dbReference type="SMART" id="SM00248">
    <property type="entry name" value="ANK"/>
    <property type="match status" value="2"/>
</dbReference>
<dbReference type="PROSITE" id="PS50297">
    <property type="entry name" value="ANK_REP_REGION"/>
    <property type="match status" value="2"/>
</dbReference>
<reference evidence="3 4" key="1">
    <citation type="submission" date="2024-01" db="EMBL/GenBank/DDBJ databases">
        <title>A draft genome for a cacao thread blight-causing isolate of Paramarasmius palmivorus.</title>
        <authorList>
            <person name="Baruah I.K."/>
            <person name="Bukari Y."/>
            <person name="Amoako-Attah I."/>
            <person name="Meinhardt L.W."/>
            <person name="Bailey B.A."/>
            <person name="Cohen S.P."/>
        </authorList>
    </citation>
    <scope>NUCLEOTIDE SEQUENCE [LARGE SCALE GENOMIC DNA]</scope>
    <source>
        <strain evidence="3 4">GH-12</strain>
    </source>
</reference>
<dbReference type="AlphaFoldDB" id="A0AAW0C7V3"/>
<comment type="caution">
    <text evidence="3">The sequence shown here is derived from an EMBL/GenBank/DDBJ whole genome shotgun (WGS) entry which is preliminary data.</text>
</comment>
<feature type="repeat" description="ANK" evidence="1">
    <location>
        <begin position="337"/>
        <end position="369"/>
    </location>
</feature>